<dbReference type="PANTHER" id="PTHR15858">
    <property type="entry name" value="IMMEDIATE EARLY RESPONSE 3-INTERACTING PROTEIN 1"/>
    <property type="match status" value="1"/>
</dbReference>
<evidence type="ECO:0000256" key="7">
    <source>
        <dbReference type="ARBA" id="ARBA00024203"/>
    </source>
</evidence>
<keyword evidence="2" id="KW-0813">Transport</keyword>
<keyword evidence="10" id="KW-1185">Reference proteome</keyword>
<keyword evidence="4" id="KW-0653">Protein transport</keyword>
<dbReference type="PANTHER" id="PTHR15858:SF0">
    <property type="entry name" value="IMMEDIATE EARLY RESPONSE 3-INTERACTING PROTEIN 1"/>
    <property type="match status" value="1"/>
</dbReference>
<evidence type="ECO:0000256" key="2">
    <source>
        <dbReference type="ARBA" id="ARBA00022448"/>
    </source>
</evidence>
<evidence type="ECO:0008006" key="11">
    <source>
        <dbReference type="Google" id="ProtNLM"/>
    </source>
</evidence>
<organism evidence="9 10">
    <name type="scientific">Cyclotella cryptica</name>
    <dbReference type="NCBI Taxonomy" id="29204"/>
    <lineage>
        <taxon>Eukaryota</taxon>
        <taxon>Sar</taxon>
        <taxon>Stramenopiles</taxon>
        <taxon>Ochrophyta</taxon>
        <taxon>Bacillariophyta</taxon>
        <taxon>Coscinodiscophyceae</taxon>
        <taxon>Thalassiosirophycidae</taxon>
        <taxon>Stephanodiscales</taxon>
        <taxon>Stephanodiscaceae</taxon>
        <taxon>Cyclotella</taxon>
    </lineage>
</organism>
<proteinExistence type="inferred from homology"/>
<dbReference type="Pfam" id="PF08571">
    <property type="entry name" value="Yos1"/>
    <property type="match status" value="1"/>
</dbReference>
<feature type="transmembrane region" description="Helical" evidence="8">
    <location>
        <begin position="55"/>
        <end position="73"/>
    </location>
</feature>
<dbReference type="GO" id="GO:0015031">
    <property type="term" value="P:protein transport"/>
    <property type="evidence" value="ECO:0007669"/>
    <property type="project" value="UniProtKB-KW"/>
</dbReference>
<evidence type="ECO:0000313" key="10">
    <source>
        <dbReference type="Proteomes" id="UP001516023"/>
    </source>
</evidence>
<feature type="transmembrane region" description="Helical" evidence="8">
    <location>
        <begin position="112"/>
        <end position="131"/>
    </location>
</feature>
<accession>A0ABD3PXK3</accession>
<evidence type="ECO:0000256" key="5">
    <source>
        <dbReference type="ARBA" id="ARBA00022989"/>
    </source>
</evidence>
<keyword evidence="3 8" id="KW-0812">Transmembrane</keyword>
<dbReference type="Proteomes" id="UP001516023">
    <property type="component" value="Unassembled WGS sequence"/>
</dbReference>
<protein>
    <recommendedName>
        <fullName evidence="11">Immediate early response 3-interacting protein 1</fullName>
    </recommendedName>
</protein>
<reference evidence="9 10" key="1">
    <citation type="journal article" date="2020" name="G3 (Bethesda)">
        <title>Improved Reference Genome for Cyclotella cryptica CCMP332, a Model for Cell Wall Morphogenesis, Salinity Adaptation, and Lipid Production in Diatoms (Bacillariophyta).</title>
        <authorList>
            <person name="Roberts W.R."/>
            <person name="Downey K.M."/>
            <person name="Ruck E.C."/>
            <person name="Traller J.C."/>
            <person name="Alverson A.J."/>
        </authorList>
    </citation>
    <scope>NUCLEOTIDE SEQUENCE [LARGE SCALE GENOMIC DNA]</scope>
    <source>
        <strain evidence="9 10">CCMP332</strain>
    </source>
</reference>
<sequence>MSPYCTALLERRFREVLLRTASCLSPISPPTYTHPYPPTPRHHSIPLSQIHAIHAAWQAVTAGLLFTNSIMILHRKRFLAKYGLDDVNNMGCNPSERPFQVQMIGLLQAVQYLKLPVIACNILTIVFELILGGG</sequence>
<dbReference type="InterPro" id="IPR013880">
    <property type="entry name" value="Yos1"/>
</dbReference>
<name>A0ABD3PXK3_9STRA</name>
<keyword evidence="5 8" id="KW-1133">Transmembrane helix</keyword>
<comment type="caution">
    <text evidence="9">The sequence shown here is derived from an EMBL/GenBank/DDBJ whole genome shotgun (WGS) entry which is preliminary data.</text>
</comment>
<dbReference type="GO" id="GO:0016020">
    <property type="term" value="C:membrane"/>
    <property type="evidence" value="ECO:0007669"/>
    <property type="project" value="UniProtKB-SubCell"/>
</dbReference>
<evidence type="ECO:0000256" key="4">
    <source>
        <dbReference type="ARBA" id="ARBA00022927"/>
    </source>
</evidence>
<gene>
    <name evidence="9" type="ORF">HJC23_011120</name>
</gene>
<comment type="subcellular location">
    <subcellularLocation>
        <location evidence="1">Membrane</location>
    </subcellularLocation>
</comment>
<comment type="similarity">
    <text evidence="7">Belongs to the YOS1 family.</text>
</comment>
<keyword evidence="6 8" id="KW-0472">Membrane</keyword>
<evidence type="ECO:0000256" key="3">
    <source>
        <dbReference type="ARBA" id="ARBA00022692"/>
    </source>
</evidence>
<dbReference type="EMBL" id="JABMIG020000107">
    <property type="protein sequence ID" value="KAL3791991.1"/>
    <property type="molecule type" value="Genomic_DNA"/>
</dbReference>
<dbReference type="AlphaFoldDB" id="A0ABD3PXK3"/>
<evidence type="ECO:0000256" key="1">
    <source>
        <dbReference type="ARBA" id="ARBA00004370"/>
    </source>
</evidence>
<evidence type="ECO:0000313" key="9">
    <source>
        <dbReference type="EMBL" id="KAL3791991.1"/>
    </source>
</evidence>
<evidence type="ECO:0000256" key="6">
    <source>
        <dbReference type="ARBA" id="ARBA00023136"/>
    </source>
</evidence>
<evidence type="ECO:0000256" key="8">
    <source>
        <dbReference type="SAM" id="Phobius"/>
    </source>
</evidence>